<sequence length="134" mass="14162">MAKHAFLSDDWFAIIDQLVEEHGADIPNHSAILINVTVSDTPFGSEREMHMGADSGRAHWGIGHKEGADLTLTTDYETAREVFVTGDPQAGMQAFMSGKVKIQGDLAKLMAAQAAGVGPGANNALAEAIQGITE</sequence>
<dbReference type="EMBL" id="CAEZYK010000019">
    <property type="protein sequence ID" value="CAB4719497.1"/>
    <property type="molecule type" value="Genomic_DNA"/>
</dbReference>
<name>A0A6J7R5P7_9ZZZZ</name>
<accession>A0A6J7R5P7</accession>
<gene>
    <name evidence="2" type="ORF">UFOPK2683_00508</name>
    <name evidence="3" type="ORF">UFOPK3605_00632</name>
    <name evidence="4" type="ORF">UFOPK3897_00862</name>
    <name evidence="5" type="ORF">UFOPK4121_00838</name>
</gene>
<evidence type="ECO:0000313" key="5">
    <source>
        <dbReference type="EMBL" id="CAB5024043.1"/>
    </source>
</evidence>
<dbReference type="EMBL" id="CAFBPQ010000022">
    <property type="protein sequence ID" value="CAB5024043.1"/>
    <property type="molecule type" value="Genomic_DNA"/>
</dbReference>
<dbReference type="InterPro" id="IPR036527">
    <property type="entry name" value="SCP2_sterol-bd_dom_sf"/>
</dbReference>
<proteinExistence type="predicted"/>
<evidence type="ECO:0000313" key="3">
    <source>
        <dbReference type="EMBL" id="CAB4903784.1"/>
    </source>
</evidence>
<dbReference type="Pfam" id="PF02036">
    <property type="entry name" value="SCP2"/>
    <property type="match status" value="1"/>
</dbReference>
<dbReference type="EMBL" id="CAFBOF010000015">
    <property type="protein sequence ID" value="CAB4976879.1"/>
    <property type="molecule type" value="Genomic_DNA"/>
</dbReference>
<dbReference type="SUPFAM" id="SSF55718">
    <property type="entry name" value="SCP-like"/>
    <property type="match status" value="1"/>
</dbReference>
<organism evidence="5">
    <name type="scientific">freshwater metagenome</name>
    <dbReference type="NCBI Taxonomy" id="449393"/>
    <lineage>
        <taxon>unclassified sequences</taxon>
        <taxon>metagenomes</taxon>
        <taxon>ecological metagenomes</taxon>
    </lineage>
</organism>
<evidence type="ECO:0000259" key="1">
    <source>
        <dbReference type="Pfam" id="PF02036"/>
    </source>
</evidence>
<reference evidence="5" key="1">
    <citation type="submission" date="2020-05" db="EMBL/GenBank/DDBJ databases">
        <authorList>
            <person name="Chiriac C."/>
            <person name="Salcher M."/>
            <person name="Ghai R."/>
            <person name="Kavagutti S V."/>
        </authorList>
    </citation>
    <scope>NUCLEOTIDE SEQUENCE</scope>
</reference>
<dbReference type="EMBL" id="CAFBMM010000022">
    <property type="protein sequence ID" value="CAB4903784.1"/>
    <property type="molecule type" value="Genomic_DNA"/>
</dbReference>
<dbReference type="Gene3D" id="3.30.1050.10">
    <property type="entry name" value="SCP2 sterol-binding domain"/>
    <property type="match status" value="1"/>
</dbReference>
<evidence type="ECO:0000313" key="4">
    <source>
        <dbReference type="EMBL" id="CAB4976879.1"/>
    </source>
</evidence>
<protein>
    <submittedName>
        <fullName evidence="5">Unannotated protein</fullName>
    </submittedName>
</protein>
<feature type="domain" description="SCP2" evidence="1">
    <location>
        <begin position="35"/>
        <end position="113"/>
    </location>
</feature>
<evidence type="ECO:0000313" key="2">
    <source>
        <dbReference type="EMBL" id="CAB4719497.1"/>
    </source>
</evidence>
<dbReference type="AlphaFoldDB" id="A0A6J7R5P7"/>
<dbReference type="InterPro" id="IPR003033">
    <property type="entry name" value="SCP2_sterol-bd_dom"/>
</dbReference>